<protein>
    <submittedName>
        <fullName evidence="1">Uncharacterized protein</fullName>
    </submittedName>
</protein>
<name>A0A2P2PEQ3_RHIMU</name>
<accession>A0A2P2PEQ3</accession>
<dbReference type="AlphaFoldDB" id="A0A2P2PEQ3"/>
<evidence type="ECO:0000313" key="1">
    <source>
        <dbReference type="EMBL" id="MBX53159.1"/>
    </source>
</evidence>
<organism evidence="1">
    <name type="scientific">Rhizophora mucronata</name>
    <name type="common">Asiatic mangrove</name>
    <dbReference type="NCBI Taxonomy" id="61149"/>
    <lineage>
        <taxon>Eukaryota</taxon>
        <taxon>Viridiplantae</taxon>
        <taxon>Streptophyta</taxon>
        <taxon>Embryophyta</taxon>
        <taxon>Tracheophyta</taxon>
        <taxon>Spermatophyta</taxon>
        <taxon>Magnoliopsida</taxon>
        <taxon>eudicotyledons</taxon>
        <taxon>Gunneridae</taxon>
        <taxon>Pentapetalae</taxon>
        <taxon>rosids</taxon>
        <taxon>fabids</taxon>
        <taxon>Malpighiales</taxon>
        <taxon>Rhizophoraceae</taxon>
        <taxon>Rhizophora</taxon>
    </lineage>
</organism>
<sequence>MQREIPVHEHPYTVRSEKVLNLCNHIVFFHKKAISTTRIGHDGVTLTIAYRLTFHLLMQKYEKNKLST</sequence>
<dbReference type="EMBL" id="GGEC01072675">
    <property type="protein sequence ID" value="MBX53159.1"/>
    <property type="molecule type" value="Transcribed_RNA"/>
</dbReference>
<reference evidence="1" key="1">
    <citation type="submission" date="2018-02" db="EMBL/GenBank/DDBJ databases">
        <title>Rhizophora mucronata_Transcriptome.</title>
        <authorList>
            <person name="Meera S.P."/>
            <person name="Sreeshan A."/>
            <person name="Augustine A."/>
        </authorList>
    </citation>
    <scope>NUCLEOTIDE SEQUENCE</scope>
    <source>
        <tissue evidence="1">Leaf</tissue>
    </source>
</reference>
<proteinExistence type="predicted"/>